<keyword evidence="9" id="KW-1185">Reference proteome</keyword>
<dbReference type="PROSITE" id="PS51007">
    <property type="entry name" value="CYTC"/>
    <property type="match status" value="1"/>
</dbReference>
<feature type="transmembrane region" description="Helical" evidence="6">
    <location>
        <begin position="6"/>
        <end position="25"/>
    </location>
</feature>
<dbReference type="GO" id="GO:0020037">
    <property type="term" value="F:heme binding"/>
    <property type="evidence" value="ECO:0007669"/>
    <property type="project" value="InterPro"/>
</dbReference>
<keyword evidence="1 4" id="KW-0349">Heme</keyword>
<dbReference type="InterPro" id="IPR009056">
    <property type="entry name" value="Cyt_c-like_dom"/>
</dbReference>
<dbReference type="GO" id="GO:0016020">
    <property type="term" value="C:membrane"/>
    <property type="evidence" value="ECO:0007669"/>
    <property type="project" value="InterPro"/>
</dbReference>
<keyword evidence="2 5" id="KW-0479">Metal-binding</keyword>
<dbReference type="KEGG" id="blen:NCTC4824_01676"/>
<feature type="binding site" description="covalent" evidence="4">
    <location>
        <position position="62"/>
    </location>
    <ligand>
        <name>heme c</name>
        <dbReference type="ChEBI" id="CHEBI:61717"/>
    </ligand>
</feature>
<evidence type="ECO:0000256" key="6">
    <source>
        <dbReference type="SAM" id="Phobius"/>
    </source>
</evidence>
<comment type="PTM">
    <text evidence="4">Binds 1 heme c group covalently per subunit.</text>
</comment>
<protein>
    <submittedName>
        <fullName evidence="8">Cytochrome c class I</fullName>
    </submittedName>
</protein>
<dbReference type="Gene3D" id="1.10.760.10">
    <property type="entry name" value="Cytochrome c-like domain"/>
    <property type="match status" value="1"/>
</dbReference>
<evidence type="ECO:0000313" key="9">
    <source>
        <dbReference type="Proteomes" id="UP000249134"/>
    </source>
</evidence>
<dbReference type="NCBIfam" id="NF045773">
    <property type="entry name" value="cytochro_C550"/>
    <property type="match status" value="1"/>
</dbReference>
<feature type="binding site" description="axial binding residue" evidence="5">
    <location>
        <position position="63"/>
    </location>
    <ligand>
        <name>heme c</name>
        <dbReference type="ChEBI" id="CHEBI:61717"/>
    </ligand>
    <ligandPart>
        <name>Fe</name>
        <dbReference type="ChEBI" id="CHEBI:18248"/>
    </ligandPart>
</feature>
<evidence type="ECO:0000256" key="3">
    <source>
        <dbReference type="ARBA" id="ARBA00023004"/>
    </source>
</evidence>
<evidence type="ECO:0000259" key="7">
    <source>
        <dbReference type="PROSITE" id="PS51007"/>
    </source>
</evidence>
<evidence type="ECO:0000256" key="4">
    <source>
        <dbReference type="PIRSR" id="PIRSR000025-1"/>
    </source>
</evidence>
<dbReference type="GO" id="GO:0009055">
    <property type="term" value="F:electron transfer activity"/>
    <property type="evidence" value="ECO:0007669"/>
    <property type="project" value="InterPro"/>
</dbReference>
<feature type="domain" description="Cytochrome c" evidence="7">
    <location>
        <begin position="45"/>
        <end position="118"/>
    </location>
</feature>
<gene>
    <name evidence="8" type="primary">cccA</name>
    <name evidence="8" type="ORF">NCTC4824_01676</name>
</gene>
<keyword evidence="6" id="KW-0812">Transmembrane</keyword>
<accession>A0A2X4VV58</accession>
<sequence>MKRNAIVPYILIMVLGLGLIFFLGIKGIGDSKEIAKEQDGGTQEETVAFEPEEFANTTCITCHGENLEGAGAPSLHGTGLSEDEIADILVNGTDGGMPGGLVNPENVEEMAAWIAELK</sequence>
<proteinExistence type="predicted"/>
<feature type="binding site" description="axial binding residue" evidence="5">
    <location>
        <position position="97"/>
    </location>
    <ligand>
        <name>heme c</name>
        <dbReference type="ChEBI" id="CHEBI:61717"/>
    </ligand>
    <ligandPart>
        <name>Fe</name>
        <dbReference type="ChEBI" id="CHEBI:18248"/>
    </ligandPart>
</feature>
<evidence type="ECO:0000256" key="1">
    <source>
        <dbReference type="ARBA" id="ARBA00022617"/>
    </source>
</evidence>
<dbReference type="InterPro" id="IPR054780">
    <property type="entry name" value="Cytochro_C550_firm"/>
</dbReference>
<evidence type="ECO:0000313" key="8">
    <source>
        <dbReference type="EMBL" id="SQI55936.1"/>
    </source>
</evidence>
<name>A0A2X4VV58_LEDLE</name>
<keyword evidence="6" id="KW-0472">Membrane</keyword>
<reference evidence="8 9" key="1">
    <citation type="submission" date="2018-06" db="EMBL/GenBank/DDBJ databases">
        <authorList>
            <consortium name="Pathogen Informatics"/>
            <person name="Doyle S."/>
        </authorList>
    </citation>
    <scope>NUCLEOTIDE SEQUENCE [LARGE SCALE GENOMIC DNA]</scope>
    <source>
        <strain evidence="8 9">NCTC4824</strain>
    </source>
</reference>
<dbReference type="InterPro" id="IPR012218">
    <property type="entry name" value="Cyt_c_BACSU-c550-type"/>
</dbReference>
<dbReference type="InterPro" id="IPR036909">
    <property type="entry name" value="Cyt_c-like_dom_sf"/>
</dbReference>
<evidence type="ECO:0000256" key="5">
    <source>
        <dbReference type="PIRSR" id="PIRSR000025-2"/>
    </source>
</evidence>
<evidence type="ECO:0000256" key="2">
    <source>
        <dbReference type="ARBA" id="ARBA00022723"/>
    </source>
</evidence>
<feature type="binding site" description="covalent" evidence="4">
    <location>
        <position position="59"/>
    </location>
    <ligand>
        <name>heme c</name>
        <dbReference type="ChEBI" id="CHEBI:61717"/>
    </ligand>
</feature>
<dbReference type="AlphaFoldDB" id="A0A2X4VV58"/>
<dbReference type="Pfam" id="PF13442">
    <property type="entry name" value="Cytochrome_CBB3"/>
    <property type="match status" value="1"/>
</dbReference>
<dbReference type="RefSeq" id="WP_066137413.1">
    <property type="nucleotide sequence ID" value="NZ_CBCSGM010000001.1"/>
</dbReference>
<dbReference type="PIRSF" id="PIRSF000025">
    <property type="entry name" value="Cytc_Bsub_c550"/>
    <property type="match status" value="1"/>
</dbReference>
<organism evidence="8 9">
    <name type="scientific">Lederbergia lenta</name>
    <name type="common">Bacillus lentus</name>
    <dbReference type="NCBI Taxonomy" id="1467"/>
    <lineage>
        <taxon>Bacteria</taxon>
        <taxon>Bacillati</taxon>
        <taxon>Bacillota</taxon>
        <taxon>Bacilli</taxon>
        <taxon>Bacillales</taxon>
        <taxon>Bacillaceae</taxon>
        <taxon>Lederbergia</taxon>
    </lineage>
</organism>
<dbReference type="EMBL" id="LS483476">
    <property type="protein sequence ID" value="SQI55936.1"/>
    <property type="molecule type" value="Genomic_DNA"/>
</dbReference>
<keyword evidence="3 5" id="KW-0408">Iron</keyword>
<dbReference type="Proteomes" id="UP000249134">
    <property type="component" value="Chromosome 1"/>
</dbReference>
<dbReference type="GO" id="GO:0005506">
    <property type="term" value="F:iron ion binding"/>
    <property type="evidence" value="ECO:0007669"/>
    <property type="project" value="InterPro"/>
</dbReference>
<dbReference type="STRING" id="1348624.GCA_001591545_00756"/>
<keyword evidence="6" id="KW-1133">Transmembrane helix</keyword>
<dbReference type="SUPFAM" id="SSF46626">
    <property type="entry name" value="Cytochrome c"/>
    <property type="match status" value="1"/>
</dbReference>